<dbReference type="InterPro" id="IPR000086">
    <property type="entry name" value="NUDIX_hydrolase_dom"/>
</dbReference>
<dbReference type="PANTHER" id="PTHR47707">
    <property type="entry name" value="8-OXO-DGTP DIPHOSPHATASE"/>
    <property type="match status" value="1"/>
</dbReference>
<evidence type="ECO:0000313" key="21">
    <source>
        <dbReference type="Proteomes" id="UP000051494"/>
    </source>
</evidence>
<keyword evidence="5 18" id="KW-0479">Metal-binding</keyword>
<evidence type="ECO:0000256" key="18">
    <source>
        <dbReference type="PIRSR" id="PIRSR603561-2"/>
    </source>
</evidence>
<dbReference type="InterPro" id="IPR015797">
    <property type="entry name" value="NUDIX_hydrolase-like_dom_sf"/>
</dbReference>
<name>A0AAE3HTB6_9GAMM</name>
<keyword evidence="6" id="KW-0227">DNA damage</keyword>
<dbReference type="InterPro" id="IPR003561">
    <property type="entry name" value="Mutator_MutT"/>
</dbReference>
<evidence type="ECO:0000256" key="14">
    <source>
        <dbReference type="ARBA" id="ARBA00041592"/>
    </source>
</evidence>
<dbReference type="GO" id="GO:0044716">
    <property type="term" value="F:8-oxo-GDP phosphatase activity"/>
    <property type="evidence" value="ECO:0007669"/>
    <property type="project" value="TreeGrafter"/>
</dbReference>
<reference evidence="20" key="1">
    <citation type="journal article" date="2016" name="Genome Announc.">
        <title>Draft Genome Sequences of Two Novel Amoeba-Resistant Intranuclear Bacteria, 'Candidatus Berkiella cookevillensis' and 'Candidatus Berkiella aquae'.</title>
        <authorList>
            <person name="Mehari Y.T."/>
            <person name="Arivett B.A."/>
            <person name="Farone A.L."/>
            <person name="Gunderson J.H."/>
            <person name="Farone M.B."/>
        </authorList>
    </citation>
    <scope>NUCLEOTIDE SEQUENCE</scope>
    <source>
        <strain evidence="20">CC99</strain>
    </source>
</reference>
<evidence type="ECO:0000256" key="17">
    <source>
        <dbReference type="PIRSR" id="PIRSR603561-1"/>
    </source>
</evidence>
<dbReference type="GO" id="GO:0044715">
    <property type="term" value="F:8-oxo-dGDP phosphatase activity"/>
    <property type="evidence" value="ECO:0007669"/>
    <property type="project" value="TreeGrafter"/>
</dbReference>
<dbReference type="CDD" id="cd03425">
    <property type="entry name" value="NUDIX_MutT_NudA_like"/>
    <property type="match status" value="1"/>
</dbReference>
<keyword evidence="9" id="KW-0234">DNA repair</keyword>
<evidence type="ECO:0000256" key="10">
    <source>
        <dbReference type="ARBA" id="ARBA00035861"/>
    </source>
</evidence>
<dbReference type="GO" id="GO:0035539">
    <property type="term" value="F:8-oxo-7,8-dihydrodeoxyguanosine triphosphate pyrophosphatase activity"/>
    <property type="evidence" value="ECO:0007669"/>
    <property type="project" value="UniProtKB-EC"/>
</dbReference>
<evidence type="ECO:0000256" key="12">
    <source>
        <dbReference type="ARBA" id="ARBA00038905"/>
    </source>
</evidence>
<dbReference type="GO" id="GO:0046872">
    <property type="term" value="F:metal ion binding"/>
    <property type="evidence" value="ECO:0007669"/>
    <property type="project" value="UniProtKB-KW"/>
</dbReference>
<evidence type="ECO:0000256" key="6">
    <source>
        <dbReference type="ARBA" id="ARBA00022763"/>
    </source>
</evidence>
<evidence type="ECO:0000256" key="2">
    <source>
        <dbReference type="ARBA" id="ARBA00005582"/>
    </source>
</evidence>
<dbReference type="PROSITE" id="PS00893">
    <property type="entry name" value="NUDIX_BOX"/>
    <property type="match status" value="1"/>
</dbReference>
<comment type="catalytic activity">
    <reaction evidence="10">
        <text>8-oxo-dGTP + H2O = 8-oxo-dGMP + diphosphate + H(+)</text>
        <dbReference type="Rhea" id="RHEA:31575"/>
        <dbReference type="ChEBI" id="CHEBI:15377"/>
        <dbReference type="ChEBI" id="CHEBI:15378"/>
        <dbReference type="ChEBI" id="CHEBI:33019"/>
        <dbReference type="ChEBI" id="CHEBI:63224"/>
        <dbReference type="ChEBI" id="CHEBI:77896"/>
        <dbReference type="EC" id="3.6.1.55"/>
    </reaction>
</comment>
<dbReference type="PANTHER" id="PTHR47707:SF1">
    <property type="entry name" value="NUDIX HYDROLASE FAMILY PROTEIN"/>
    <property type="match status" value="1"/>
</dbReference>
<evidence type="ECO:0000256" key="7">
    <source>
        <dbReference type="ARBA" id="ARBA00022801"/>
    </source>
</evidence>
<evidence type="ECO:0000256" key="1">
    <source>
        <dbReference type="ARBA" id="ARBA00001946"/>
    </source>
</evidence>
<evidence type="ECO:0000256" key="13">
    <source>
        <dbReference type="ARBA" id="ARBA00040794"/>
    </source>
</evidence>
<comment type="similarity">
    <text evidence="2">Belongs to the Nudix hydrolase family.</text>
</comment>
<feature type="binding site" evidence="18">
    <location>
        <position position="50"/>
    </location>
    <ligand>
        <name>Mg(2+)</name>
        <dbReference type="ChEBI" id="CHEBI:18420"/>
    </ligand>
</feature>
<dbReference type="GO" id="GO:0006260">
    <property type="term" value="P:DNA replication"/>
    <property type="evidence" value="ECO:0007669"/>
    <property type="project" value="UniProtKB-KW"/>
</dbReference>
<dbReference type="SUPFAM" id="SSF55811">
    <property type="entry name" value="Nudix"/>
    <property type="match status" value="1"/>
</dbReference>
<dbReference type="EC" id="3.6.1.55" evidence="12"/>
<dbReference type="RefSeq" id="WP_057624911.1">
    <property type="nucleotide sequence ID" value="NZ_LKHV02000001.1"/>
</dbReference>
<feature type="binding site" evidence="18">
    <location>
        <position position="70"/>
    </location>
    <ligand>
        <name>Mg(2+)</name>
        <dbReference type="ChEBI" id="CHEBI:18420"/>
    </ligand>
</feature>
<evidence type="ECO:0000256" key="5">
    <source>
        <dbReference type="ARBA" id="ARBA00022723"/>
    </source>
</evidence>
<evidence type="ECO:0000256" key="15">
    <source>
        <dbReference type="ARBA" id="ARBA00041979"/>
    </source>
</evidence>
<feature type="binding site" evidence="17">
    <location>
        <begin position="47"/>
        <end position="50"/>
    </location>
    <ligand>
        <name>8-oxo-dGTP</name>
        <dbReference type="ChEBI" id="CHEBI:77896"/>
    </ligand>
</feature>
<keyword evidence="4" id="KW-0235">DNA replication</keyword>
<comment type="cofactor">
    <cofactor evidence="1 18">
        <name>Mg(2+)</name>
        <dbReference type="ChEBI" id="CHEBI:18420"/>
    </cofactor>
</comment>
<comment type="caution">
    <text evidence="20">The sequence shown here is derived from an EMBL/GenBank/DDBJ whole genome shotgun (WGS) entry which is preliminary data.</text>
</comment>
<dbReference type="Pfam" id="PF00293">
    <property type="entry name" value="NUDIX"/>
    <property type="match status" value="1"/>
</dbReference>
<reference evidence="20" key="2">
    <citation type="submission" date="2021-06" db="EMBL/GenBank/DDBJ databases">
        <title>Genomic Description and Analysis of Intracellular Bacteria, Candidatus Berkiella cookevillensis and Candidatus Berkiella aquae.</title>
        <authorList>
            <person name="Kidane D.T."/>
            <person name="Mehari Y.T."/>
            <person name="Rice F.C."/>
            <person name="Arivett B.A."/>
            <person name="Farone A.L."/>
            <person name="Berk S.G."/>
            <person name="Farone M.B."/>
        </authorList>
    </citation>
    <scope>NUCLEOTIDE SEQUENCE</scope>
    <source>
        <strain evidence="20">CC99</strain>
    </source>
</reference>
<dbReference type="EMBL" id="LKHV02000001">
    <property type="protein sequence ID" value="MCS5709194.1"/>
    <property type="molecule type" value="Genomic_DNA"/>
</dbReference>
<protein>
    <recommendedName>
        <fullName evidence="13">8-oxo-dGTP diphosphatase</fullName>
        <ecNumber evidence="12">3.6.1.55</ecNumber>
    </recommendedName>
    <alternativeName>
        <fullName evidence="16">7,8-dihydro-8-oxoguanine-triphosphatase</fullName>
    </alternativeName>
    <alternativeName>
        <fullName evidence="15">Mutator protein MutT</fullName>
    </alternativeName>
    <alternativeName>
        <fullName evidence="14">dGTP pyrophosphohydrolase</fullName>
    </alternativeName>
</protein>
<accession>A0AAE3HTB6</accession>
<dbReference type="Proteomes" id="UP000051494">
    <property type="component" value="Unassembled WGS sequence"/>
</dbReference>
<dbReference type="NCBIfam" id="TIGR00586">
    <property type="entry name" value="mutt"/>
    <property type="match status" value="1"/>
</dbReference>
<feature type="domain" description="Nudix hydrolase" evidence="19">
    <location>
        <begin position="16"/>
        <end position="142"/>
    </location>
</feature>
<dbReference type="PROSITE" id="PS51462">
    <property type="entry name" value="NUDIX"/>
    <property type="match status" value="1"/>
</dbReference>
<dbReference type="InterPro" id="IPR047127">
    <property type="entry name" value="MutT-like"/>
</dbReference>
<dbReference type="GO" id="GO:0006281">
    <property type="term" value="P:DNA repair"/>
    <property type="evidence" value="ECO:0007669"/>
    <property type="project" value="UniProtKB-KW"/>
</dbReference>
<dbReference type="InterPro" id="IPR020084">
    <property type="entry name" value="NUDIX_hydrolase_CS"/>
</dbReference>
<evidence type="ECO:0000256" key="3">
    <source>
        <dbReference type="ARBA" id="ARBA00022457"/>
    </source>
</evidence>
<sequence length="145" mass="16666">MVDLNNTKLKPSRVLPLEVAVGILVNEQKQLLLTQRQSHQPYSNYWEFPGGKIEQFETPLVGLVRELTEEIGISELDAHSFLTVQHVYPEYCVRLRVFWVRDYQGIPFGKEGQSLAWCSRAELKNYPLLPANDVIIQALESLEIL</sequence>
<keyword evidence="3" id="KW-0515">Mutator protein</keyword>
<keyword evidence="21" id="KW-1185">Reference proteome</keyword>
<evidence type="ECO:0000259" key="19">
    <source>
        <dbReference type="PROSITE" id="PS51462"/>
    </source>
</evidence>
<dbReference type="Gene3D" id="3.90.79.10">
    <property type="entry name" value="Nucleoside Triphosphate Pyrophosphohydrolase"/>
    <property type="match status" value="1"/>
</dbReference>
<keyword evidence="7" id="KW-0378">Hydrolase</keyword>
<evidence type="ECO:0000256" key="11">
    <source>
        <dbReference type="ARBA" id="ARBA00036904"/>
    </source>
</evidence>
<dbReference type="GO" id="GO:0008413">
    <property type="term" value="F:8-oxo-7,8-dihydroguanosine triphosphate pyrophosphatase activity"/>
    <property type="evidence" value="ECO:0007669"/>
    <property type="project" value="InterPro"/>
</dbReference>
<feature type="binding site" evidence="17">
    <location>
        <position position="36"/>
    </location>
    <ligand>
        <name>8-oxo-dGTP</name>
        <dbReference type="ChEBI" id="CHEBI:77896"/>
    </ligand>
</feature>
<proteinExistence type="inferred from homology"/>
<comment type="catalytic activity">
    <reaction evidence="11">
        <text>8-oxo-GTP + H2O = 8-oxo-GMP + diphosphate + H(+)</text>
        <dbReference type="Rhea" id="RHEA:67616"/>
        <dbReference type="ChEBI" id="CHEBI:15377"/>
        <dbReference type="ChEBI" id="CHEBI:15378"/>
        <dbReference type="ChEBI" id="CHEBI:33019"/>
        <dbReference type="ChEBI" id="CHEBI:143553"/>
        <dbReference type="ChEBI" id="CHEBI:145694"/>
    </reaction>
</comment>
<evidence type="ECO:0000256" key="8">
    <source>
        <dbReference type="ARBA" id="ARBA00022842"/>
    </source>
</evidence>
<keyword evidence="8 18" id="KW-0460">Magnesium</keyword>
<evidence type="ECO:0000256" key="4">
    <source>
        <dbReference type="ARBA" id="ARBA00022705"/>
    </source>
</evidence>
<evidence type="ECO:0000256" key="9">
    <source>
        <dbReference type="ARBA" id="ARBA00023204"/>
    </source>
</evidence>
<feature type="binding site" evidence="17">
    <location>
        <position position="132"/>
    </location>
    <ligand>
        <name>8-oxo-dGTP</name>
        <dbReference type="ChEBI" id="CHEBI:77896"/>
    </ligand>
</feature>
<gene>
    <name evidence="20" type="primary">mutT</name>
    <name evidence="20" type="ORF">CC99x_009780</name>
</gene>
<dbReference type="AlphaFoldDB" id="A0AAE3HTB6"/>
<organism evidence="20 21">
    <name type="scientific">Candidatus Berkiella cookevillensis</name>
    <dbReference type="NCBI Taxonomy" id="437022"/>
    <lineage>
        <taxon>Bacteria</taxon>
        <taxon>Pseudomonadati</taxon>
        <taxon>Pseudomonadota</taxon>
        <taxon>Gammaproteobacteria</taxon>
        <taxon>Candidatus Berkiellales</taxon>
        <taxon>Candidatus Berkiellaceae</taxon>
        <taxon>Candidatus Berkiella</taxon>
    </lineage>
</organism>
<evidence type="ECO:0000313" key="20">
    <source>
        <dbReference type="EMBL" id="MCS5709194.1"/>
    </source>
</evidence>
<evidence type="ECO:0000256" key="16">
    <source>
        <dbReference type="ARBA" id="ARBA00042798"/>
    </source>
</evidence>